<dbReference type="RefSeq" id="XP_016504625.1">
    <property type="nucleotide sequence ID" value="XM_016649139.1"/>
</dbReference>
<dbReference type="PaxDb" id="4097-A0A1S4CU27"/>
<protein>
    <recommendedName>
        <fullName evidence="2">Secreted protein</fullName>
    </recommendedName>
</protein>
<dbReference type="AlphaFoldDB" id="A0A1S4CU27"/>
<reference evidence="1" key="1">
    <citation type="submission" date="2025-08" db="UniProtKB">
        <authorList>
            <consortium name="RefSeq"/>
        </authorList>
    </citation>
    <scope>IDENTIFICATION</scope>
</reference>
<gene>
    <name evidence="1" type="primary">LOC107822587</name>
</gene>
<organism evidence="1">
    <name type="scientific">Nicotiana tabacum</name>
    <name type="common">Common tobacco</name>
    <dbReference type="NCBI Taxonomy" id="4097"/>
    <lineage>
        <taxon>Eukaryota</taxon>
        <taxon>Viridiplantae</taxon>
        <taxon>Streptophyta</taxon>
        <taxon>Embryophyta</taxon>
        <taxon>Tracheophyta</taxon>
        <taxon>Spermatophyta</taxon>
        <taxon>Magnoliopsida</taxon>
        <taxon>eudicotyledons</taxon>
        <taxon>Gunneridae</taxon>
        <taxon>Pentapetalae</taxon>
        <taxon>asterids</taxon>
        <taxon>lamiids</taxon>
        <taxon>Solanales</taxon>
        <taxon>Solanaceae</taxon>
        <taxon>Nicotianoideae</taxon>
        <taxon>Nicotianeae</taxon>
        <taxon>Nicotiana</taxon>
    </lineage>
</organism>
<name>A0A1S4CU27_TOBAC</name>
<dbReference type="KEGG" id="nta:107822587"/>
<sequence length="122" mass="13947">MLSPGLLLVLAVQSGYFQASRKGCFQFCIWHLSNFRGGMGFTRFAVNSSFFLCLQLLGLRAVNSFPDGMALFVDLRFFRLLCHRVIQQCGFFVLVLMEQNCCWVSSEQYLFCSVFFLPLLEG</sequence>
<proteinExistence type="predicted"/>
<evidence type="ECO:0000313" key="1">
    <source>
        <dbReference type="RefSeq" id="XP_016504625.1"/>
    </source>
</evidence>
<accession>A0A1S4CU27</accession>
<evidence type="ECO:0008006" key="2">
    <source>
        <dbReference type="Google" id="ProtNLM"/>
    </source>
</evidence>